<accession>A0AA38F4Y2</accession>
<keyword evidence="3" id="KW-1185">Reference proteome</keyword>
<dbReference type="EMBL" id="JAHRHJ020003177">
    <property type="protein sequence ID" value="KAH9292329.1"/>
    <property type="molecule type" value="Genomic_DNA"/>
</dbReference>
<name>A0AA38F4Y2_TAXCH</name>
<feature type="non-terminal residue" evidence="2">
    <location>
        <position position="1"/>
    </location>
</feature>
<dbReference type="OMA" id="QEPSTHR"/>
<feature type="compositionally biased region" description="Basic and acidic residues" evidence="1">
    <location>
        <begin position="59"/>
        <end position="73"/>
    </location>
</feature>
<organism evidence="2 3">
    <name type="scientific">Taxus chinensis</name>
    <name type="common">Chinese yew</name>
    <name type="synonym">Taxus wallichiana var. chinensis</name>
    <dbReference type="NCBI Taxonomy" id="29808"/>
    <lineage>
        <taxon>Eukaryota</taxon>
        <taxon>Viridiplantae</taxon>
        <taxon>Streptophyta</taxon>
        <taxon>Embryophyta</taxon>
        <taxon>Tracheophyta</taxon>
        <taxon>Spermatophyta</taxon>
        <taxon>Pinopsida</taxon>
        <taxon>Pinidae</taxon>
        <taxon>Conifers II</taxon>
        <taxon>Cupressales</taxon>
        <taxon>Taxaceae</taxon>
        <taxon>Taxus</taxon>
    </lineage>
</organism>
<dbReference type="Proteomes" id="UP000824469">
    <property type="component" value="Unassembled WGS sequence"/>
</dbReference>
<dbReference type="AlphaFoldDB" id="A0AA38F4Y2"/>
<feature type="compositionally biased region" description="Basic and acidic residues" evidence="1">
    <location>
        <begin position="1"/>
        <end position="26"/>
    </location>
</feature>
<feature type="region of interest" description="Disordered" evidence="1">
    <location>
        <begin position="1"/>
        <end position="73"/>
    </location>
</feature>
<feature type="region of interest" description="Disordered" evidence="1">
    <location>
        <begin position="140"/>
        <end position="160"/>
    </location>
</feature>
<evidence type="ECO:0000313" key="2">
    <source>
        <dbReference type="EMBL" id="KAH9292329.1"/>
    </source>
</evidence>
<gene>
    <name evidence="2" type="ORF">KI387_042485</name>
</gene>
<proteinExistence type="predicted"/>
<sequence>LKKEAGSSFKSLEKASPKLSVKKEKSTFGGRETAPPKVHSASELPKKVTKEIGIPSSASKEDKHSSLEIKKSLGPKEGKCKDLELNKHIVVKGLTSSKQDQKKPATVAPDFMENDIKITIMDIVERSTSGISLDDLCAKHQEPSTHRSYIRNLDKSNSRK</sequence>
<reference evidence="2 3" key="1">
    <citation type="journal article" date="2021" name="Nat. Plants">
        <title>The Taxus genome provides insights into paclitaxel biosynthesis.</title>
        <authorList>
            <person name="Xiong X."/>
            <person name="Gou J."/>
            <person name="Liao Q."/>
            <person name="Li Y."/>
            <person name="Zhou Q."/>
            <person name="Bi G."/>
            <person name="Li C."/>
            <person name="Du R."/>
            <person name="Wang X."/>
            <person name="Sun T."/>
            <person name="Guo L."/>
            <person name="Liang H."/>
            <person name="Lu P."/>
            <person name="Wu Y."/>
            <person name="Zhang Z."/>
            <person name="Ro D.K."/>
            <person name="Shang Y."/>
            <person name="Huang S."/>
            <person name="Yan J."/>
        </authorList>
    </citation>
    <scope>NUCLEOTIDE SEQUENCE [LARGE SCALE GENOMIC DNA]</scope>
    <source>
        <strain evidence="2">Ta-2019</strain>
    </source>
</reference>
<evidence type="ECO:0000313" key="3">
    <source>
        <dbReference type="Proteomes" id="UP000824469"/>
    </source>
</evidence>
<evidence type="ECO:0000256" key="1">
    <source>
        <dbReference type="SAM" id="MobiDB-lite"/>
    </source>
</evidence>
<protein>
    <submittedName>
        <fullName evidence="2">Uncharacterized protein</fullName>
    </submittedName>
</protein>
<comment type="caution">
    <text evidence="2">The sequence shown here is derived from an EMBL/GenBank/DDBJ whole genome shotgun (WGS) entry which is preliminary data.</text>
</comment>
<feature type="non-terminal residue" evidence="2">
    <location>
        <position position="160"/>
    </location>
</feature>